<feature type="domain" description="DUF58" evidence="1">
    <location>
        <begin position="199"/>
        <end position="282"/>
    </location>
</feature>
<dbReference type="EMBL" id="CP036289">
    <property type="protein sequence ID" value="QDU76364.1"/>
    <property type="molecule type" value="Genomic_DNA"/>
</dbReference>
<dbReference type="KEGG" id="bvo:Pan97_34120"/>
<gene>
    <name evidence="2" type="ORF">Pan97_34120</name>
</gene>
<dbReference type="PANTHER" id="PTHR34351:SF2">
    <property type="entry name" value="DUF58 DOMAIN-CONTAINING PROTEIN"/>
    <property type="match status" value="1"/>
</dbReference>
<sequence length="438" mass="49250">MMRWVLGTAILLALSFAFGLGLMTYAMYALVAVMLGSRVLVRYWLRHLSATRHVSQVDAEEGDVITVALTVRYSGAIPMPWILVEDLLPRHAVITRPAALEVEGKRIFLAMLWPRATKLLTYRIQCNRRGYYQIGPAVLETGDVFGLYKQFKMIAEPEFITVEPAIIPLEGFDLVSKRPLGEIKMQSRLFEDPSRIAGIRRYQLGDPLNRIHWASTARTGQLHSKQYEATCIAGVSIILDLHPDSFPEKNEPIRSELAIKCAVAIANSVHLMDQQVGIFTNSVDAAQRMKYEGWDFDARTRDAARKSAGRIDRDPRLSPQKVRTKRGAHQFQQIRHMMARSEKNEGLTLPSLLLEIESDLPRDATVVPILSKVTPEVAMALGNLVRGGYAVTPIVNCWDEYEFAQAAGMLLAERMLAKQLKSLDTISQICQEQAYPLF</sequence>
<accession>A0A518CB00</accession>
<protein>
    <recommendedName>
        <fullName evidence="1">DUF58 domain-containing protein</fullName>
    </recommendedName>
</protein>
<dbReference type="InterPro" id="IPR002881">
    <property type="entry name" value="DUF58"/>
</dbReference>
<proteinExistence type="predicted"/>
<dbReference type="Pfam" id="PF01882">
    <property type="entry name" value="DUF58"/>
    <property type="match status" value="1"/>
</dbReference>
<organism evidence="2 3">
    <name type="scientific">Bremerella volcania</name>
    <dbReference type="NCBI Taxonomy" id="2527984"/>
    <lineage>
        <taxon>Bacteria</taxon>
        <taxon>Pseudomonadati</taxon>
        <taxon>Planctomycetota</taxon>
        <taxon>Planctomycetia</taxon>
        <taxon>Pirellulales</taxon>
        <taxon>Pirellulaceae</taxon>
        <taxon>Bremerella</taxon>
    </lineage>
</organism>
<keyword evidence="3" id="KW-1185">Reference proteome</keyword>
<evidence type="ECO:0000313" key="2">
    <source>
        <dbReference type="EMBL" id="QDU76364.1"/>
    </source>
</evidence>
<evidence type="ECO:0000313" key="3">
    <source>
        <dbReference type="Proteomes" id="UP000318626"/>
    </source>
</evidence>
<name>A0A518CB00_9BACT</name>
<evidence type="ECO:0000259" key="1">
    <source>
        <dbReference type="Pfam" id="PF01882"/>
    </source>
</evidence>
<reference evidence="3" key="1">
    <citation type="submission" date="2019-02" db="EMBL/GenBank/DDBJ databases">
        <title>Deep-cultivation of Planctomycetes and their phenomic and genomic characterization uncovers novel biology.</title>
        <authorList>
            <person name="Wiegand S."/>
            <person name="Jogler M."/>
            <person name="Boedeker C."/>
            <person name="Pinto D."/>
            <person name="Vollmers J."/>
            <person name="Rivas-Marin E."/>
            <person name="Kohn T."/>
            <person name="Peeters S.H."/>
            <person name="Heuer A."/>
            <person name="Rast P."/>
            <person name="Oberbeckmann S."/>
            <person name="Bunk B."/>
            <person name="Jeske O."/>
            <person name="Meyerdierks A."/>
            <person name="Storesund J.E."/>
            <person name="Kallscheuer N."/>
            <person name="Luecker S."/>
            <person name="Lage O.M."/>
            <person name="Pohl T."/>
            <person name="Merkel B.J."/>
            <person name="Hornburger P."/>
            <person name="Mueller R.-W."/>
            <person name="Bruemmer F."/>
            <person name="Labrenz M."/>
            <person name="Spormann A.M."/>
            <person name="Op den Camp H."/>
            <person name="Overmann J."/>
            <person name="Amann R."/>
            <person name="Jetten M.S.M."/>
            <person name="Mascher T."/>
            <person name="Medema M.H."/>
            <person name="Devos D.P."/>
            <person name="Kaster A.-K."/>
            <person name="Ovreas L."/>
            <person name="Rohde M."/>
            <person name="Galperin M.Y."/>
            <person name="Jogler C."/>
        </authorList>
    </citation>
    <scope>NUCLEOTIDE SEQUENCE [LARGE SCALE GENOMIC DNA]</scope>
    <source>
        <strain evidence="3">Pan97</strain>
    </source>
</reference>
<dbReference type="RefSeq" id="WP_196782125.1">
    <property type="nucleotide sequence ID" value="NZ_CP036289.1"/>
</dbReference>
<dbReference type="AlphaFoldDB" id="A0A518CB00"/>
<dbReference type="PANTHER" id="PTHR34351">
    <property type="entry name" value="SLR1927 PROTEIN-RELATED"/>
    <property type="match status" value="1"/>
</dbReference>
<dbReference type="Proteomes" id="UP000318626">
    <property type="component" value="Chromosome"/>
</dbReference>